<accession>A0A2G5UI06</accession>
<feature type="compositionally biased region" description="Basic and acidic residues" evidence="1">
    <location>
        <begin position="9"/>
        <end position="30"/>
    </location>
</feature>
<feature type="compositionally biased region" description="Polar residues" evidence="1">
    <location>
        <begin position="111"/>
        <end position="133"/>
    </location>
</feature>
<evidence type="ECO:0000313" key="3">
    <source>
        <dbReference type="Proteomes" id="UP000230233"/>
    </source>
</evidence>
<keyword evidence="3" id="KW-1185">Reference proteome</keyword>
<evidence type="ECO:0000256" key="1">
    <source>
        <dbReference type="SAM" id="MobiDB-lite"/>
    </source>
</evidence>
<proteinExistence type="predicted"/>
<comment type="caution">
    <text evidence="2">The sequence shown here is derived from an EMBL/GenBank/DDBJ whole genome shotgun (WGS) entry which is preliminary data.</text>
</comment>
<name>A0A2G5UI06_9PELO</name>
<dbReference type="EMBL" id="PDUG01000003">
    <property type="protein sequence ID" value="PIC39185.1"/>
    <property type="molecule type" value="Genomic_DNA"/>
</dbReference>
<organism evidence="2 3">
    <name type="scientific">Caenorhabditis nigoni</name>
    <dbReference type="NCBI Taxonomy" id="1611254"/>
    <lineage>
        <taxon>Eukaryota</taxon>
        <taxon>Metazoa</taxon>
        <taxon>Ecdysozoa</taxon>
        <taxon>Nematoda</taxon>
        <taxon>Chromadorea</taxon>
        <taxon>Rhabditida</taxon>
        <taxon>Rhabditina</taxon>
        <taxon>Rhabditomorpha</taxon>
        <taxon>Rhabditoidea</taxon>
        <taxon>Rhabditidae</taxon>
        <taxon>Peloderinae</taxon>
        <taxon>Caenorhabditis</taxon>
    </lineage>
</organism>
<dbReference type="AlphaFoldDB" id="A0A2G5UI06"/>
<sequence length="139" mass="15564">MPSFNESQHQLEEDKKEKVTRCHQYLRQDESSPVGQKLQRCRRTQDTNQDDSSSSRSPEDVPSKSDGPMDITVTTRSGNGISAKVGSPSQRRSVRMRSPRGGDQANDRDNSVTSSAKPIVNSRCQDNSSQTNCYHEAKY</sequence>
<evidence type="ECO:0000313" key="2">
    <source>
        <dbReference type="EMBL" id="PIC39185.1"/>
    </source>
</evidence>
<gene>
    <name evidence="2" type="primary">Cnig_chr_III.g10951</name>
    <name evidence="2" type="ORF">B9Z55_010951</name>
</gene>
<protein>
    <submittedName>
        <fullName evidence="2">Uncharacterized protein</fullName>
    </submittedName>
</protein>
<reference evidence="3" key="1">
    <citation type="submission" date="2017-10" db="EMBL/GenBank/DDBJ databases">
        <title>Rapid genome shrinkage in a self-fertile nematode reveals novel sperm competition proteins.</title>
        <authorList>
            <person name="Yin D."/>
            <person name="Schwarz E.M."/>
            <person name="Thomas C.G."/>
            <person name="Felde R.L."/>
            <person name="Korf I.F."/>
            <person name="Cutter A.D."/>
            <person name="Schartner C.M."/>
            <person name="Ralston E.J."/>
            <person name="Meyer B.J."/>
            <person name="Haag E.S."/>
        </authorList>
    </citation>
    <scope>NUCLEOTIDE SEQUENCE [LARGE SCALE GENOMIC DNA]</scope>
    <source>
        <strain evidence="3">JU1422</strain>
    </source>
</reference>
<dbReference type="Proteomes" id="UP000230233">
    <property type="component" value="Chromosome III"/>
</dbReference>
<feature type="region of interest" description="Disordered" evidence="1">
    <location>
        <begin position="1"/>
        <end position="139"/>
    </location>
</feature>